<dbReference type="InterPro" id="IPR022792">
    <property type="entry name" value="T2SS_protein-GspN"/>
</dbReference>
<comment type="similarity">
    <text evidence="2">Belongs to the GSP N family.</text>
</comment>
<evidence type="ECO:0000256" key="5">
    <source>
        <dbReference type="ARBA" id="ARBA00022475"/>
    </source>
</evidence>
<dbReference type="GO" id="GO:0015627">
    <property type="term" value="C:type II protein secretion system complex"/>
    <property type="evidence" value="ECO:0007669"/>
    <property type="project" value="InterPro"/>
</dbReference>
<dbReference type="EMBL" id="NTKD01000005">
    <property type="protein sequence ID" value="PDH41274.1"/>
    <property type="molecule type" value="Genomic_DNA"/>
</dbReference>
<protein>
    <recommendedName>
        <fullName evidence="3">Type II secretion system protein N</fullName>
    </recommendedName>
    <alternativeName>
        <fullName evidence="10">General secretion pathway protein N</fullName>
    </alternativeName>
</protein>
<comment type="subcellular location">
    <subcellularLocation>
        <location evidence="1">Cell inner membrane</location>
    </subcellularLocation>
</comment>
<keyword evidence="9" id="KW-0472">Membrane</keyword>
<dbReference type="GO" id="GO:0015628">
    <property type="term" value="P:protein secretion by the type II secretion system"/>
    <property type="evidence" value="ECO:0007669"/>
    <property type="project" value="InterPro"/>
</dbReference>
<name>A0A2A5WYM7_9GAMM</name>
<comment type="caution">
    <text evidence="11">The sequence shown here is derived from an EMBL/GenBank/DDBJ whole genome shotgun (WGS) entry which is preliminary data.</text>
</comment>
<organism evidence="11 12">
    <name type="scientific">OM182 bacterium MED-G24</name>
    <dbReference type="NCBI Taxonomy" id="1986255"/>
    <lineage>
        <taxon>Bacteria</taxon>
        <taxon>Pseudomonadati</taxon>
        <taxon>Pseudomonadota</taxon>
        <taxon>Gammaproteobacteria</taxon>
        <taxon>OMG group</taxon>
        <taxon>OM182 clade</taxon>
    </lineage>
</organism>
<evidence type="ECO:0000256" key="3">
    <source>
        <dbReference type="ARBA" id="ARBA00021563"/>
    </source>
</evidence>
<evidence type="ECO:0000256" key="4">
    <source>
        <dbReference type="ARBA" id="ARBA00022448"/>
    </source>
</evidence>
<evidence type="ECO:0000256" key="6">
    <source>
        <dbReference type="ARBA" id="ARBA00022519"/>
    </source>
</evidence>
<keyword evidence="6" id="KW-0997">Cell inner membrane</keyword>
<keyword evidence="4" id="KW-0813">Transport</keyword>
<dbReference type="Pfam" id="PF01203">
    <property type="entry name" value="T2SSN"/>
    <property type="match status" value="1"/>
</dbReference>
<evidence type="ECO:0000256" key="1">
    <source>
        <dbReference type="ARBA" id="ARBA00004533"/>
    </source>
</evidence>
<dbReference type="Proteomes" id="UP000219327">
    <property type="component" value="Unassembled WGS sequence"/>
</dbReference>
<keyword evidence="5" id="KW-1003">Cell membrane</keyword>
<evidence type="ECO:0000313" key="12">
    <source>
        <dbReference type="Proteomes" id="UP000219327"/>
    </source>
</evidence>
<evidence type="ECO:0000256" key="10">
    <source>
        <dbReference type="ARBA" id="ARBA00030772"/>
    </source>
</evidence>
<accession>A0A2A5WYM7</accession>
<keyword evidence="7" id="KW-0812">Transmembrane</keyword>
<proteinExistence type="inferred from homology"/>
<sequence>MRLLLYLLAGFIAFLICIAAFLPASPAWQQIIIPRLKVVPDLAVTGVDGTVWRGRAGLSYRAFPPSTLTWSVSPLALAGGAGEGDLTLSGEGHNIIARVVVEPHGLTLSGGNGVIDASFVNSMSEGIGLTFPGEIALSNIEGTTSTRWFTSATGDLDWQGGTISTRTPDGMISYSLPPLTGQLSMEGEKLKLTLQHDVNNFMDISLGRDGWAKVDIYKPLFRHAGLNIPGGDDLPDPVVQVEEKLF</sequence>
<evidence type="ECO:0000256" key="9">
    <source>
        <dbReference type="ARBA" id="ARBA00023136"/>
    </source>
</evidence>
<evidence type="ECO:0000256" key="2">
    <source>
        <dbReference type="ARBA" id="ARBA00007208"/>
    </source>
</evidence>
<evidence type="ECO:0000256" key="7">
    <source>
        <dbReference type="ARBA" id="ARBA00022692"/>
    </source>
</evidence>
<reference evidence="11 12" key="1">
    <citation type="submission" date="2017-08" db="EMBL/GenBank/DDBJ databases">
        <title>Fine stratification of microbial communities through a metagenomic profile of the photic zone.</title>
        <authorList>
            <person name="Haro-Moreno J.M."/>
            <person name="Lopez-Perez M."/>
            <person name="De La Torre J."/>
            <person name="Picazo A."/>
            <person name="Camacho A."/>
            <person name="Rodriguez-Valera F."/>
        </authorList>
    </citation>
    <scope>NUCLEOTIDE SEQUENCE [LARGE SCALE GENOMIC DNA]</scope>
    <source>
        <strain evidence="11">MED-G24</strain>
    </source>
</reference>
<dbReference type="AlphaFoldDB" id="A0A2A5WYM7"/>
<evidence type="ECO:0000256" key="8">
    <source>
        <dbReference type="ARBA" id="ARBA00022927"/>
    </source>
</evidence>
<dbReference type="GO" id="GO:0005886">
    <property type="term" value="C:plasma membrane"/>
    <property type="evidence" value="ECO:0007669"/>
    <property type="project" value="UniProtKB-SubCell"/>
</dbReference>
<gene>
    <name evidence="11" type="ORF">CNE99_01930</name>
</gene>
<evidence type="ECO:0000313" key="11">
    <source>
        <dbReference type="EMBL" id="PDH41274.1"/>
    </source>
</evidence>
<keyword evidence="8" id="KW-0653">Protein transport</keyword>